<keyword evidence="1" id="KW-0175">Coiled coil</keyword>
<dbReference type="AlphaFoldDB" id="A0A6P4IPW7"/>
<accession>A0A6P4IPW7</accession>
<dbReference type="GeneID" id="108080356"/>
<gene>
    <name evidence="3 4" type="primary">LOC108080356</name>
</gene>
<evidence type="ECO:0000313" key="2">
    <source>
        <dbReference type="Proteomes" id="UP001652661"/>
    </source>
</evidence>
<evidence type="ECO:0000313" key="3">
    <source>
        <dbReference type="RefSeq" id="XP_017030555.1"/>
    </source>
</evidence>
<evidence type="ECO:0000313" key="4">
    <source>
        <dbReference type="RefSeq" id="XP_017030556.1"/>
    </source>
</evidence>
<organism evidence="2 3">
    <name type="scientific">Drosophila kikkawai</name>
    <name type="common">Fruit fly</name>
    <dbReference type="NCBI Taxonomy" id="30033"/>
    <lineage>
        <taxon>Eukaryota</taxon>
        <taxon>Metazoa</taxon>
        <taxon>Ecdysozoa</taxon>
        <taxon>Arthropoda</taxon>
        <taxon>Hexapoda</taxon>
        <taxon>Insecta</taxon>
        <taxon>Pterygota</taxon>
        <taxon>Neoptera</taxon>
        <taxon>Endopterygota</taxon>
        <taxon>Diptera</taxon>
        <taxon>Brachycera</taxon>
        <taxon>Muscomorpha</taxon>
        <taxon>Ephydroidea</taxon>
        <taxon>Drosophilidae</taxon>
        <taxon>Drosophila</taxon>
        <taxon>Sophophora</taxon>
    </lineage>
</organism>
<dbReference type="Proteomes" id="UP001652661">
    <property type="component" value="Chromosome X"/>
</dbReference>
<dbReference type="RefSeq" id="XP_017030555.1">
    <property type="nucleotide sequence ID" value="XM_017175066.1"/>
</dbReference>
<keyword evidence="2" id="KW-1185">Reference proteome</keyword>
<dbReference type="RefSeq" id="XP_017030556.1">
    <property type="nucleotide sequence ID" value="XM_017175067.1"/>
</dbReference>
<proteinExistence type="predicted"/>
<feature type="coiled-coil region" evidence="1">
    <location>
        <begin position="57"/>
        <end position="122"/>
    </location>
</feature>
<sequence length="128" mass="15256">MSLEPIENLENTFTDTSVMVRDLVEESLKDMKNENIKNSTETELNLELRRNIVQGVHQRLEEEKQHLLRLLNEVLEIKDQLSAFQMRKEKMFEDLKFIKMLMLEANNRLKDLKKNDSDLKKNEAYSFP</sequence>
<evidence type="ECO:0000256" key="1">
    <source>
        <dbReference type="SAM" id="Coils"/>
    </source>
</evidence>
<name>A0A6P4IPW7_DROKI</name>
<reference evidence="3 4" key="1">
    <citation type="submission" date="2025-04" db="UniProtKB">
        <authorList>
            <consortium name="RefSeq"/>
        </authorList>
    </citation>
    <scope>IDENTIFICATION</scope>
</reference>
<protein>
    <submittedName>
        <fullName evidence="3 4">Uncharacterized protein LOC108080356</fullName>
    </submittedName>
</protein>